<name>A0A8J3YQ81_9ACTN</name>
<comment type="caution">
    <text evidence="11">The sequence shown here is derived from an EMBL/GenBank/DDBJ whole genome shotgun (WGS) entry which is preliminary data.</text>
</comment>
<evidence type="ECO:0000259" key="10">
    <source>
        <dbReference type="Pfam" id="PF17764"/>
    </source>
</evidence>
<feature type="binding site" evidence="8">
    <location>
        <position position="571"/>
    </location>
    <ligand>
        <name>Zn(2+)</name>
        <dbReference type="ChEBI" id="CHEBI:29105"/>
        <label>2</label>
    </ligand>
</feature>
<feature type="region of interest" description="Disordered" evidence="9">
    <location>
        <begin position="1"/>
        <end position="68"/>
    </location>
</feature>
<dbReference type="GO" id="GO:0005524">
    <property type="term" value="F:ATP binding"/>
    <property type="evidence" value="ECO:0007669"/>
    <property type="project" value="UniProtKB-UniRule"/>
</dbReference>
<feature type="binding site" evidence="8">
    <location>
        <position position="562"/>
    </location>
    <ligand>
        <name>Zn(2+)</name>
        <dbReference type="ChEBI" id="CHEBI:29105"/>
        <label>1</label>
    </ligand>
</feature>
<keyword evidence="3 8" id="KW-0479">Metal-binding</keyword>
<dbReference type="InterPro" id="IPR027417">
    <property type="entry name" value="P-loop_NTPase"/>
</dbReference>
<comment type="cofactor">
    <cofactor evidence="8">
        <name>Zn(2+)</name>
        <dbReference type="ChEBI" id="CHEBI:29105"/>
    </cofactor>
    <text evidence="8">Binds 2 zinc ions per subunit.</text>
</comment>
<comment type="caution">
    <text evidence="8">As this protein does not have any detectable helicase domains, it probably does not have helicase activity.</text>
</comment>
<evidence type="ECO:0000256" key="5">
    <source>
        <dbReference type="ARBA" id="ARBA00022833"/>
    </source>
</evidence>
<feature type="region of interest" description="Disordered" evidence="9">
    <location>
        <begin position="211"/>
        <end position="315"/>
    </location>
</feature>
<evidence type="ECO:0000256" key="3">
    <source>
        <dbReference type="ARBA" id="ARBA00022723"/>
    </source>
</evidence>
<feature type="compositionally biased region" description="Low complexity" evidence="9">
    <location>
        <begin position="28"/>
        <end position="57"/>
    </location>
</feature>
<evidence type="ECO:0000256" key="4">
    <source>
        <dbReference type="ARBA" id="ARBA00022741"/>
    </source>
</evidence>
<gene>
    <name evidence="8" type="primary">priA</name>
    <name evidence="11" type="ORF">Val02_46990</name>
</gene>
<feature type="compositionally biased region" description="Gly residues" evidence="9">
    <location>
        <begin position="284"/>
        <end position="297"/>
    </location>
</feature>
<keyword evidence="4 8" id="KW-0547">Nucleotide-binding</keyword>
<evidence type="ECO:0000313" key="12">
    <source>
        <dbReference type="Proteomes" id="UP000619260"/>
    </source>
</evidence>
<dbReference type="Proteomes" id="UP000619260">
    <property type="component" value="Unassembled WGS sequence"/>
</dbReference>
<dbReference type="Pfam" id="PF17764">
    <property type="entry name" value="PriA_3primeBD"/>
    <property type="match status" value="1"/>
</dbReference>
<feature type="domain" description="Primosomal protein N' 3' DNA-binding" evidence="10">
    <location>
        <begin position="77"/>
        <end position="176"/>
    </location>
</feature>
<protein>
    <recommendedName>
        <fullName evidence="8">Probable replication restart protein PriA</fullName>
    </recommendedName>
    <alternativeName>
        <fullName evidence="8">Putative ATP-dependent DNA helicase PriA</fullName>
    </alternativeName>
</protein>
<keyword evidence="12" id="KW-1185">Reference proteome</keyword>
<feature type="binding site" evidence="8">
    <location>
        <position position="592"/>
    </location>
    <ligand>
        <name>Zn(2+)</name>
        <dbReference type="ChEBI" id="CHEBI:29105"/>
        <label>2</label>
    </ligand>
</feature>
<keyword evidence="2 8" id="KW-0235">DNA replication</keyword>
<organism evidence="11 12">
    <name type="scientific">Virgisporangium aliadipatigenens</name>
    <dbReference type="NCBI Taxonomy" id="741659"/>
    <lineage>
        <taxon>Bacteria</taxon>
        <taxon>Bacillati</taxon>
        <taxon>Actinomycetota</taxon>
        <taxon>Actinomycetes</taxon>
        <taxon>Micromonosporales</taxon>
        <taxon>Micromonosporaceae</taxon>
        <taxon>Virgisporangium</taxon>
    </lineage>
</organism>
<dbReference type="AlphaFoldDB" id="A0A8J3YQ81"/>
<reference evidence="11" key="1">
    <citation type="submission" date="2021-01" db="EMBL/GenBank/DDBJ databases">
        <title>Whole genome shotgun sequence of Virgisporangium aliadipatigenens NBRC 105644.</title>
        <authorList>
            <person name="Komaki H."/>
            <person name="Tamura T."/>
        </authorList>
    </citation>
    <scope>NUCLEOTIDE SEQUENCE</scope>
    <source>
        <strain evidence="11">NBRC 105644</strain>
    </source>
</reference>
<dbReference type="HAMAP" id="MF_00983">
    <property type="entry name" value="PriA"/>
    <property type="match status" value="1"/>
</dbReference>
<comment type="subunit">
    <text evidence="8">Component of the replication restart primosome.</text>
</comment>
<dbReference type="GO" id="GO:0006270">
    <property type="term" value="P:DNA replication initiation"/>
    <property type="evidence" value="ECO:0007669"/>
    <property type="project" value="TreeGrafter"/>
</dbReference>
<dbReference type="GO" id="GO:0043138">
    <property type="term" value="F:3'-5' DNA helicase activity"/>
    <property type="evidence" value="ECO:0007669"/>
    <property type="project" value="TreeGrafter"/>
</dbReference>
<evidence type="ECO:0000256" key="6">
    <source>
        <dbReference type="ARBA" id="ARBA00022840"/>
    </source>
</evidence>
<keyword evidence="7 8" id="KW-0238">DNA-binding</keyword>
<evidence type="ECO:0000256" key="9">
    <source>
        <dbReference type="SAM" id="MobiDB-lite"/>
    </source>
</evidence>
<comment type="function">
    <text evidence="8">Initiates the restart of stalled replication forks, which reloads the replicative helicase on sites other than the origin of replication. Recognizes and binds to abandoned replication forks and remodels them to uncover a helicase loading site. Promotes assembly of the primosome at these replication forks.</text>
</comment>
<evidence type="ECO:0000256" key="2">
    <source>
        <dbReference type="ARBA" id="ARBA00022705"/>
    </source>
</evidence>
<accession>A0A8J3YQ81</accession>
<dbReference type="PANTHER" id="PTHR30580">
    <property type="entry name" value="PRIMOSOMAL PROTEIN N"/>
    <property type="match status" value="1"/>
</dbReference>
<keyword evidence="1 8" id="KW-0639">Primosome</keyword>
<comment type="similarity">
    <text evidence="8">Belongs to the helicase family. PriA subfamily.</text>
</comment>
<dbReference type="EMBL" id="BOPF01000017">
    <property type="protein sequence ID" value="GIJ47813.1"/>
    <property type="molecule type" value="Genomic_DNA"/>
</dbReference>
<keyword evidence="6 8" id="KW-0067">ATP-binding</keyword>
<evidence type="ECO:0000313" key="11">
    <source>
        <dbReference type="EMBL" id="GIJ47813.1"/>
    </source>
</evidence>
<dbReference type="GO" id="GO:1990077">
    <property type="term" value="C:primosome complex"/>
    <property type="evidence" value="ECO:0007669"/>
    <property type="project" value="UniProtKB-UniRule"/>
</dbReference>
<dbReference type="GO" id="GO:0008270">
    <property type="term" value="F:zinc ion binding"/>
    <property type="evidence" value="ECO:0007669"/>
    <property type="project" value="UniProtKB-UniRule"/>
</dbReference>
<feature type="binding site" evidence="8">
    <location>
        <position position="574"/>
    </location>
    <ligand>
        <name>Zn(2+)</name>
        <dbReference type="ChEBI" id="CHEBI:29105"/>
        <label>2</label>
    </ligand>
</feature>
<dbReference type="InterPro" id="IPR042115">
    <property type="entry name" value="PriA_3primeBD_sf"/>
</dbReference>
<keyword evidence="5 8" id="KW-0862">Zinc</keyword>
<dbReference type="GO" id="GO:0006310">
    <property type="term" value="P:DNA recombination"/>
    <property type="evidence" value="ECO:0007669"/>
    <property type="project" value="InterPro"/>
</dbReference>
<dbReference type="Gene3D" id="3.40.1440.60">
    <property type="entry name" value="PriA, 3(prime) DNA-binding domain"/>
    <property type="match status" value="1"/>
</dbReference>
<feature type="binding site" evidence="8">
    <location>
        <position position="565"/>
    </location>
    <ligand>
        <name>Zn(2+)</name>
        <dbReference type="ChEBI" id="CHEBI:29105"/>
        <label>1</label>
    </ligand>
</feature>
<dbReference type="InterPro" id="IPR005259">
    <property type="entry name" value="PriA"/>
</dbReference>
<evidence type="ECO:0000256" key="8">
    <source>
        <dbReference type="HAMAP-Rule" id="MF_00983"/>
    </source>
</evidence>
<dbReference type="GO" id="GO:0006269">
    <property type="term" value="P:DNA replication, synthesis of primer"/>
    <property type="evidence" value="ECO:0007669"/>
    <property type="project" value="UniProtKB-KW"/>
</dbReference>
<dbReference type="PANTHER" id="PTHR30580:SF0">
    <property type="entry name" value="PRIMOSOMAL PROTEIN N"/>
    <property type="match status" value="1"/>
</dbReference>
<evidence type="ECO:0000256" key="1">
    <source>
        <dbReference type="ARBA" id="ARBA00022515"/>
    </source>
</evidence>
<feature type="binding site" evidence="8">
    <location>
        <position position="589"/>
    </location>
    <ligand>
        <name>Zn(2+)</name>
        <dbReference type="ChEBI" id="CHEBI:29105"/>
        <label>2</label>
    </ligand>
</feature>
<dbReference type="GO" id="GO:0006302">
    <property type="term" value="P:double-strand break repair"/>
    <property type="evidence" value="ECO:0007669"/>
    <property type="project" value="InterPro"/>
</dbReference>
<sequence length="829" mass="84281">MTDADGQIALDADWPAPGPAGPAPSTDRAAPSAPGSARSGSRAAPGASRGSGAAARGGKARGPAKEREAAAELPVARVCVDVPLAHLDRPFDYLVPAEADDAARPGVRVRVRFAGQLVSGFLLERVAESEHEGRLTFLDRVVSPEVVLTAGVAEVARAVADRYAGTLADVLRLAVPPRHAKVEAAAPEVPSAAREVPAGASGALVEKAAGTGLTAGPDSAPGGKPARVGPPAGPDGASGVPGEKPAGTELPAGPDGAPGVTEEKAAGTELPVGSGDDVAKVPSGSGGAGSAGDGSAGAAGDVVAGPEPQEEIAGDSGWDAYTAGRAFLRAIAAGKAPRAVWNALPGEDWPARIAGAVAAAFGAGRGALVVVADQRDLDRVDAALTAMLGAGRHVALSAAVGPAERYRRFLAASRGRVRVVAGTRAAALAPVEDLGLVAIWDDGDDLHAEPRAPYPHARQVLLTRAELTGCAVLVGGFARTAEAQQLVETGWARQVLAERSTVRERAPAVTPTGDDFQRARDPAAAAARLPSVAWRAARDALAAGTPVLVQVPRRGYLPAVACDRCGTPARCEHCSGPLALPSATGTAFCRWCGRSAADHRCGYCGDRRMRASVVGARRTAEELGRAFPGAPVRTSGREGVLASVPGQPAVVVSTPGAEPVAEGGYGAVLLLDTWALLTRADLRAGEETVRRWFAAAALARPAAAGGQVVVVAEAGLAAVQALVRWDAAWLAARELAERRELGFPPAARMVSLTGVPEAVAELLEHVDQTDVALLGPVEAEEEGQERVLLRTSRAGGPALSATLRTAAGIRSARKAPHPVRIQVDPLELL</sequence>
<dbReference type="Gene3D" id="3.40.50.300">
    <property type="entry name" value="P-loop containing nucleotide triphosphate hydrolases"/>
    <property type="match status" value="1"/>
</dbReference>
<feature type="binding site" evidence="8">
    <location>
        <position position="601"/>
    </location>
    <ligand>
        <name>Zn(2+)</name>
        <dbReference type="ChEBI" id="CHEBI:29105"/>
        <label>1</label>
    </ligand>
</feature>
<dbReference type="InterPro" id="IPR041222">
    <property type="entry name" value="PriA_3primeBD"/>
</dbReference>
<feature type="binding site" evidence="8">
    <location>
        <position position="604"/>
    </location>
    <ligand>
        <name>Zn(2+)</name>
        <dbReference type="ChEBI" id="CHEBI:29105"/>
        <label>1</label>
    </ligand>
</feature>
<proteinExistence type="inferred from homology"/>
<dbReference type="GO" id="GO:0003677">
    <property type="term" value="F:DNA binding"/>
    <property type="evidence" value="ECO:0007669"/>
    <property type="project" value="UniProtKB-UniRule"/>
</dbReference>
<evidence type="ECO:0000256" key="7">
    <source>
        <dbReference type="ARBA" id="ARBA00023125"/>
    </source>
</evidence>